<proteinExistence type="inferred from homology"/>
<dbReference type="SUPFAM" id="SSF48034">
    <property type="entry name" value="Guanido kinase N-terminal domain"/>
    <property type="match status" value="1"/>
</dbReference>
<dbReference type="PROSITE" id="PS51509">
    <property type="entry name" value="PHOSPHAGEN_KINASE_N"/>
    <property type="match status" value="1"/>
</dbReference>
<keyword evidence="5" id="KW-1185">Reference proteome</keyword>
<feature type="domain" description="Phosphagen kinase N-terminal" evidence="3">
    <location>
        <begin position="85"/>
        <end position="134"/>
    </location>
</feature>
<reference evidence="4 5" key="1">
    <citation type="submission" date="2017-07" db="EMBL/GenBank/DDBJ databases">
        <authorList>
            <person name="Talla V."/>
            <person name="Backstrom N."/>
        </authorList>
    </citation>
    <scope>NUCLEOTIDE SEQUENCE [LARGE SCALE GENOMIC DNA]</scope>
</reference>
<keyword evidence="2" id="KW-1133">Transmembrane helix</keyword>
<name>A0A5E4R6X0_9NEOP</name>
<dbReference type="InterPro" id="IPR022413">
    <property type="entry name" value="ATP-guanido_PTrfase_N"/>
</dbReference>
<dbReference type="AlphaFoldDB" id="A0A5E4R6X0"/>
<dbReference type="Proteomes" id="UP000324832">
    <property type="component" value="Unassembled WGS sequence"/>
</dbReference>
<evidence type="ECO:0000259" key="3">
    <source>
        <dbReference type="PROSITE" id="PS51509"/>
    </source>
</evidence>
<evidence type="ECO:0000313" key="5">
    <source>
        <dbReference type="Proteomes" id="UP000324832"/>
    </source>
</evidence>
<gene>
    <name evidence="4" type="ORF">LSINAPIS_LOCUS15215</name>
</gene>
<dbReference type="GO" id="GO:0016301">
    <property type="term" value="F:kinase activity"/>
    <property type="evidence" value="ECO:0007669"/>
    <property type="project" value="InterPro"/>
</dbReference>
<comment type="similarity">
    <text evidence="1">Belongs to the ATP:guanido phosphotransferase family.</text>
</comment>
<accession>A0A5E4R6X0</accession>
<organism evidence="4 5">
    <name type="scientific">Leptidea sinapis</name>
    <dbReference type="NCBI Taxonomy" id="189913"/>
    <lineage>
        <taxon>Eukaryota</taxon>
        <taxon>Metazoa</taxon>
        <taxon>Ecdysozoa</taxon>
        <taxon>Arthropoda</taxon>
        <taxon>Hexapoda</taxon>
        <taxon>Insecta</taxon>
        <taxon>Pterygota</taxon>
        <taxon>Neoptera</taxon>
        <taxon>Endopterygota</taxon>
        <taxon>Lepidoptera</taxon>
        <taxon>Glossata</taxon>
        <taxon>Ditrysia</taxon>
        <taxon>Papilionoidea</taxon>
        <taxon>Pieridae</taxon>
        <taxon>Dismorphiinae</taxon>
        <taxon>Leptidea</taxon>
    </lineage>
</organism>
<dbReference type="EMBL" id="FZQP02007014">
    <property type="protein sequence ID" value="VVD05737.1"/>
    <property type="molecule type" value="Genomic_DNA"/>
</dbReference>
<sequence length="134" mass="14936">MVTKKIFFRVYFSIAIFYLVFLLANYPESKAKVRTGQAVVRAAGGNRLKTLRALPYYPTAVDRPFCTSQSTLTVVLVQAMVDAATMEKLEAGFSKLQASDSKSLLKKYLTKEVFDALKNKKTSFGSTLLDCIQC</sequence>
<keyword evidence="2" id="KW-0812">Transmembrane</keyword>
<protein>
    <recommendedName>
        <fullName evidence="3">Phosphagen kinase N-terminal domain-containing protein</fullName>
    </recommendedName>
</protein>
<feature type="transmembrane region" description="Helical" evidence="2">
    <location>
        <begin position="6"/>
        <end position="24"/>
    </location>
</feature>
<keyword evidence="2" id="KW-0472">Membrane</keyword>
<evidence type="ECO:0000256" key="2">
    <source>
        <dbReference type="SAM" id="Phobius"/>
    </source>
</evidence>
<dbReference type="FunFam" id="1.10.135.10:FF:000003">
    <property type="entry name" value="Three-domain arginine kinase"/>
    <property type="match status" value="1"/>
</dbReference>
<dbReference type="InterPro" id="IPR036802">
    <property type="entry name" value="ATP-guanido_PTrfase_N_sf"/>
</dbReference>
<dbReference type="Pfam" id="PF02807">
    <property type="entry name" value="ATP-gua_PtransN"/>
    <property type="match status" value="1"/>
</dbReference>
<evidence type="ECO:0000256" key="1">
    <source>
        <dbReference type="PROSITE-ProRule" id="PRU00842"/>
    </source>
</evidence>
<dbReference type="Gene3D" id="1.10.135.10">
    <property type="entry name" value="ATP:guanido phosphotransferase, N-terminal domain"/>
    <property type="match status" value="1"/>
</dbReference>
<evidence type="ECO:0000313" key="4">
    <source>
        <dbReference type="EMBL" id="VVD05737.1"/>
    </source>
</evidence>